<dbReference type="InterPro" id="IPR021529">
    <property type="entry name" value="DUF2798"/>
</dbReference>
<dbReference type="Proteomes" id="UP000236919">
    <property type="component" value="Unassembled WGS sequence"/>
</dbReference>
<dbReference type="EMBL" id="PQFZ01000004">
    <property type="protein sequence ID" value="POR53212.1"/>
    <property type="molecule type" value="Genomic_DNA"/>
</dbReference>
<keyword evidence="1" id="KW-0472">Membrane</keyword>
<dbReference type="AlphaFoldDB" id="A0A2S4MEQ0"/>
<feature type="transmembrane region" description="Helical" evidence="1">
    <location>
        <begin position="7"/>
        <end position="28"/>
    </location>
</feature>
<evidence type="ECO:0000256" key="1">
    <source>
        <dbReference type="SAM" id="Phobius"/>
    </source>
</evidence>
<dbReference type="RefSeq" id="WP_103717726.1">
    <property type="nucleotide sequence ID" value="NZ_PQFZ01000004.1"/>
</dbReference>
<proteinExistence type="predicted"/>
<keyword evidence="3" id="KW-1185">Reference proteome</keyword>
<sequence>MTGKARFIFPVLMAGVMAFLMTALVTYLNLGFPPDFVAQWLHAFVIAWPCAAGAAFLAIPLARQGTALIVKVIGE</sequence>
<accession>A0A2S4MEQ0</accession>
<protein>
    <submittedName>
        <fullName evidence="2">Uncharacterized protein DUF2798</fullName>
    </submittedName>
</protein>
<name>A0A2S4MEQ0_9HYPH</name>
<keyword evidence="1" id="KW-0812">Transmembrane</keyword>
<reference evidence="2 3" key="1">
    <citation type="submission" date="2018-01" db="EMBL/GenBank/DDBJ databases">
        <title>Genomic Encyclopedia of Type Strains, Phase III (KMG-III): the genomes of soil and plant-associated and newly described type strains.</title>
        <authorList>
            <person name="Whitman W."/>
        </authorList>
    </citation>
    <scope>NUCLEOTIDE SEQUENCE [LARGE SCALE GENOMIC DNA]</scope>
    <source>
        <strain evidence="2 3">1131</strain>
    </source>
</reference>
<keyword evidence="1" id="KW-1133">Transmembrane helix</keyword>
<dbReference type="OrthoDB" id="8481133at2"/>
<evidence type="ECO:0000313" key="3">
    <source>
        <dbReference type="Proteomes" id="UP000236919"/>
    </source>
</evidence>
<organism evidence="2 3">
    <name type="scientific">Bosea psychrotolerans</name>
    <dbReference type="NCBI Taxonomy" id="1871628"/>
    <lineage>
        <taxon>Bacteria</taxon>
        <taxon>Pseudomonadati</taxon>
        <taxon>Pseudomonadota</taxon>
        <taxon>Alphaproteobacteria</taxon>
        <taxon>Hyphomicrobiales</taxon>
        <taxon>Boseaceae</taxon>
        <taxon>Bosea</taxon>
    </lineage>
</organism>
<feature type="transmembrane region" description="Helical" evidence="1">
    <location>
        <begin position="40"/>
        <end position="62"/>
    </location>
</feature>
<comment type="caution">
    <text evidence="2">The sequence shown here is derived from an EMBL/GenBank/DDBJ whole genome shotgun (WGS) entry which is preliminary data.</text>
</comment>
<evidence type="ECO:0000313" key="2">
    <source>
        <dbReference type="EMBL" id="POR53212.1"/>
    </source>
</evidence>
<dbReference type="Pfam" id="PF11391">
    <property type="entry name" value="DUF2798"/>
    <property type="match status" value="1"/>
</dbReference>
<gene>
    <name evidence="2" type="ORF">CYD53_104188</name>
</gene>